<keyword evidence="1" id="KW-0812">Transmembrane</keyword>
<accession>A0A5P8JM41</accession>
<dbReference type="InterPro" id="IPR009996">
    <property type="entry name" value="YycH"/>
</dbReference>
<evidence type="ECO:0000313" key="3">
    <source>
        <dbReference type="EMBL" id="QFQ90275.1"/>
    </source>
</evidence>
<gene>
    <name evidence="3" type="ORF">LM010_01930</name>
</gene>
<feature type="domain" description="Regulatory protein YycH" evidence="2">
    <location>
        <begin position="15"/>
        <end position="429"/>
    </location>
</feature>
<feature type="transmembrane region" description="Helical" evidence="1">
    <location>
        <begin position="9"/>
        <end position="30"/>
    </location>
</feature>
<dbReference type="Pfam" id="PF07435">
    <property type="entry name" value="YycH"/>
    <property type="match status" value="1"/>
</dbReference>
<keyword evidence="1" id="KW-0472">Membrane</keyword>
<dbReference type="Proteomes" id="UP000388452">
    <property type="component" value="Chromosome"/>
</dbReference>
<sequence>MIGMKLSGWFLRIGLILMIALSLVLSWVIWQNPSRLGHQQAAVTVIKKSDKDTTKNIGTVLAPTKAYYQHANTKQLLFTPDDDVITNLRDTVKNWQIRSVTAGGKLTTSEYNALLANNETLQLVYPDMVAYKLFNGNWFKDGAKAANFNFDRIVISLGTHPDTMVFVNDRTRAIHTATLKKHSLQKLQSQIDAATTTSFSVQELRLSNGRQVSDFTDAIQVQPYVYLLDQQSANHYVSLLMPATQTSTVDARELGSDTVYTAGTDYRLTLNQDTQVMQFDDASSTNNATNLATNLQKSYTALSDLDLLGMNSMRYYRYNKTTRMVTFRSVAQGLPIFNSDYYGRVTVADTDSGRQMFFSTNNLTVPIPTSQAKTTLPATQAVIDHITSVGYSESAIEDIALGYHWVKQNENSQVVTLKPTYFVEIGGHYRRYNKWLGPSADKQASATTVVATHEQQ</sequence>
<evidence type="ECO:0000313" key="4">
    <source>
        <dbReference type="Proteomes" id="UP000388452"/>
    </source>
</evidence>
<dbReference type="Gene3D" id="3.10.450.310">
    <property type="match status" value="1"/>
</dbReference>
<organism evidence="3 4">
    <name type="scientific">Lacticaseibacillus manihotivorans</name>
    <dbReference type="NCBI Taxonomy" id="88233"/>
    <lineage>
        <taxon>Bacteria</taxon>
        <taxon>Bacillati</taxon>
        <taxon>Bacillota</taxon>
        <taxon>Bacilli</taxon>
        <taxon>Lactobacillales</taxon>
        <taxon>Lactobacillaceae</taxon>
        <taxon>Lacticaseibacillus</taxon>
    </lineage>
</organism>
<protein>
    <recommendedName>
        <fullName evidence="2">Regulatory protein YycH domain-containing protein</fullName>
    </recommendedName>
</protein>
<evidence type="ECO:0000256" key="1">
    <source>
        <dbReference type="SAM" id="Phobius"/>
    </source>
</evidence>
<dbReference type="EMBL" id="CP045068">
    <property type="protein sequence ID" value="QFQ90275.1"/>
    <property type="molecule type" value="Genomic_DNA"/>
</dbReference>
<keyword evidence="1" id="KW-1133">Transmembrane helix</keyword>
<proteinExistence type="predicted"/>
<dbReference type="CDD" id="cd15787">
    <property type="entry name" value="YycH_N"/>
    <property type="match status" value="1"/>
</dbReference>
<evidence type="ECO:0000259" key="2">
    <source>
        <dbReference type="Pfam" id="PF07435"/>
    </source>
</evidence>
<name>A0A5P8JM41_9LACO</name>
<reference evidence="3 4" key="1">
    <citation type="submission" date="2019-10" db="EMBL/GenBank/DDBJ databases">
        <title>Genome sequencing of Lactobacillus manihotivorans.</title>
        <authorList>
            <person name="Kim K."/>
        </authorList>
    </citation>
    <scope>NUCLEOTIDE SEQUENCE [LARGE SCALE GENOMIC DNA]</scope>
    <source>
        <strain evidence="3 4">LM010</strain>
    </source>
</reference>
<dbReference type="AlphaFoldDB" id="A0A5P8JM41"/>